<dbReference type="InParanoid" id="Q0TW12"/>
<dbReference type="GO" id="GO:0008270">
    <property type="term" value="F:zinc ion binding"/>
    <property type="evidence" value="ECO:0007669"/>
    <property type="project" value="UniProtKB-KW"/>
</dbReference>
<dbReference type="RefSeq" id="XP_001806456.1">
    <property type="nucleotide sequence ID" value="XM_001806404.1"/>
</dbReference>
<accession>Q0TW12</accession>
<dbReference type="EMBL" id="CH445369">
    <property type="protein sequence ID" value="EAT76319.2"/>
    <property type="molecule type" value="Genomic_DNA"/>
</dbReference>
<dbReference type="GeneID" id="5983387"/>
<proteinExistence type="predicted"/>
<keyword evidence="1" id="KW-0863">Zinc-finger</keyword>
<feature type="domain" description="RING-type" evidence="3">
    <location>
        <begin position="239"/>
        <end position="294"/>
    </location>
</feature>
<organism evidence="4 5">
    <name type="scientific">Phaeosphaeria nodorum (strain SN15 / ATCC MYA-4574 / FGSC 10173)</name>
    <name type="common">Glume blotch fungus</name>
    <name type="synonym">Parastagonospora nodorum</name>
    <dbReference type="NCBI Taxonomy" id="321614"/>
    <lineage>
        <taxon>Eukaryota</taxon>
        <taxon>Fungi</taxon>
        <taxon>Dikarya</taxon>
        <taxon>Ascomycota</taxon>
        <taxon>Pezizomycotina</taxon>
        <taxon>Dothideomycetes</taxon>
        <taxon>Pleosporomycetidae</taxon>
        <taxon>Pleosporales</taxon>
        <taxon>Pleosporineae</taxon>
        <taxon>Phaeosphaeriaceae</taxon>
        <taxon>Parastagonospora</taxon>
    </lineage>
</organism>
<keyword evidence="1" id="KW-0479">Metal-binding</keyword>
<evidence type="ECO:0000313" key="5">
    <source>
        <dbReference type="Proteomes" id="UP000001055"/>
    </source>
</evidence>
<dbReference type="AlphaFoldDB" id="Q0TW12"/>
<dbReference type="Proteomes" id="UP000001055">
    <property type="component" value="Unassembled WGS sequence"/>
</dbReference>
<dbReference type="KEGG" id="pno:SNOG_16333"/>
<sequence>MYVVLYLRLSDHIVRRDVFALERYRTLFPRHRQATTPTSFLPQRLEAFKPWRPRAAPIPHMAAAPTNPRRRSARLLNGPPVSYAQLKPYRKPHKPDELWFEALRVHQQRTFQGRQQFLVEWADTDPISGAAYQHSWLALHKLSERLRLSWEREKARQTEVATLRRKPVPTPEEQLRLRELEDASAEYFSAPSAGDGSDASSSSGSESPLNEEAAQDEHGSHEGDKEPPARASDDCSAGCSICEDPAQAEDGVLISPCCGKSRSASYACTVDQSGQSMCLHCVSGWKDKPCPFCRARPRQSI</sequence>
<evidence type="ECO:0000313" key="4">
    <source>
        <dbReference type="EMBL" id="EAT76319.2"/>
    </source>
</evidence>
<feature type="compositionally biased region" description="Basic and acidic residues" evidence="2">
    <location>
        <begin position="215"/>
        <end position="231"/>
    </location>
</feature>
<dbReference type="VEuPathDB" id="FungiDB:JI435_163330"/>
<dbReference type="PROSITE" id="PS50089">
    <property type="entry name" value="ZF_RING_2"/>
    <property type="match status" value="1"/>
</dbReference>
<feature type="region of interest" description="Disordered" evidence="2">
    <location>
        <begin position="188"/>
        <end position="231"/>
    </location>
</feature>
<feature type="compositionally biased region" description="Low complexity" evidence="2">
    <location>
        <begin position="189"/>
        <end position="208"/>
    </location>
</feature>
<reference evidence="5" key="1">
    <citation type="journal article" date="2007" name="Plant Cell">
        <title>Dothideomycete-plant interactions illuminated by genome sequencing and EST analysis of the wheat pathogen Stagonospora nodorum.</title>
        <authorList>
            <person name="Hane J.K."/>
            <person name="Lowe R.G."/>
            <person name="Solomon P.S."/>
            <person name="Tan K.C."/>
            <person name="Schoch C.L."/>
            <person name="Spatafora J.W."/>
            <person name="Crous P.W."/>
            <person name="Kodira C."/>
            <person name="Birren B.W."/>
            <person name="Galagan J.E."/>
            <person name="Torriani S.F."/>
            <person name="McDonald B.A."/>
            <person name="Oliver R.P."/>
        </authorList>
    </citation>
    <scope>NUCLEOTIDE SEQUENCE [LARGE SCALE GENOMIC DNA]</scope>
    <source>
        <strain evidence="5">SN15 / ATCC MYA-4574 / FGSC 10173</strain>
    </source>
</reference>
<gene>
    <name evidence="4" type="ORF">SNOG_16333</name>
</gene>
<evidence type="ECO:0000256" key="2">
    <source>
        <dbReference type="SAM" id="MobiDB-lite"/>
    </source>
</evidence>
<evidence type="ECO:0000256" key="1">
    <source>
        <dbReference type="PROSITE-ProRule" id="PRU00175"/>
    </source>
</evidence>
<protein>
    <recommendedName>
        <fullName evidence="3">RING-type domain-containing protein</fullName>
    </recommendedName>
</protein>
<evidence type="ECO:0000259" key="3">
    <source>
        <dbReference type="PROSITE" id="PS50089"/>
    </source>
</evidence>
<name>Q0TW12_PHANO</name>
<keyword evidence="1" id="KW-0862">Zinc</keyword>
<dbReference type="InterPro" id="IPR001841">
    <property type="entry name" value="Znf_RING"/>
</dbReference>